<evidence type="ECO:0000313" key="2">
    <source>
        <dbReference type="Proteomes" id="UP000580250"/>
    </source>
</evidence>
<sequence>MYNINMYCIAQNIKNKFVTKKEMKERLFEKKFYLSNYALQKIRLFETKNFVLKMVKWE</sequence>
<comment type="caution">
    <text evidence="1">The sequence shown here is derived from an EMBL/GenBank/DDBJ whole genome shotgun (WGS) entry which is preliminary data.</text>
</comment>
<name>A0A6V7U634_MELEN</name>
<gene>
    <name evidence="1" type="ORF">MENT_LOCUS8842</name>
</gene>
<dbReference type="EMBL" id="CAJEWN010000038">
    <property type="protein sequence ID" value="CAD2147070.1"/>
    <property type="molecule type" value="Genomic_DNA"/>
</dbReference>
<dbReference type="Proteomes" id="UP000580250">
    <property type="component" value="Unassembled WGS sequence"/>
</dbReference>
<dbReference type="AlphaFoldDB" id="A0A6V7U634"/>
<reference evidence="1 2" key="1">
    <citation type="submission" date="2020-08" db="EMBL/GenBank/DDBJ databases">
        <authorList>
            <person name="Koutsovoulos G."/>
            <person name="Danchin GJ E."/>
        </authorList>
    </citation>
    <scope>NUCLEOTIDE SEQUENCE [LARGE SCALE GENOMIC DNA]</scope>
</reference>
<protein>
    <submittedName>
        <fullName evidence="1">Uncharacterized protein</fullName>
    </submittedName>
</protein>
<evidence type="ECO:0000313" key="1">
    <source>
        <dbReference type="EMBL" id="CAD2147070.1"/>
    </source>
</evidence>
<organism evidence="1 2">
    <name type="scientific">Meloidogyne enterolobii</name>
    <name type="common">Root-knot nematode worm</name>
    <name type="synonym">Meloidogyne mayaguensis</name>
    <dbReference type="NCBI Taxonomy" id="390850"/>
    <lineage>
        <taxon>Eukaryota</taxon>
        <taxon>Metazoa</taxon>
        <taxon>Ecdysozoa</taxon>
        <taxon>Nematoda</taxon>
        <taxon>Chromadorea</taxon>
        <taxon>Rhabditida</taxon>
        <taxon>Tylenchina</taxon>
        <taxon>Tylenchomorpha</taxon>
        <taxon>Tylenchoidea</taxon>
        <taxon>Meloidogynidae</taxon>
        <taxon>Meloidogyninae</taxon>
        <taxon>Meloidogyne</taxon>
    </lineage>
</organism>
<proteinExistence type="predicted"/>
<accession>A0A6V7U634</accession>